<dbReference type="KEGG" id="uam:UABAM_02359"/>
<evidence type="ECO:0000313" key="2">
    <source>
        <dbReference type="Proteomes" id="UP000326354"/>
    </source>
</evidence>
<sequence length="169" mass="19319">MKNLSVILLFSLLCSCGYRMGTLMPKGIETICVPTFTNTTLFRDFEFILTPAVVDEILVKTSLNVTNEYQAQTKLIGSIIDVNFRSVIKNDNRNVDVLDITVTARIEWIDLRTGRDVIPKTNVRHRFEVNFIRGENLADETDDGLRDLARKIIYTMESPVMGPIQQYQE</sequence>
<reference evidence="1 2" key="1">
    <citation type="submission" date="2019-08" db="EMBL/GenBank/DDBJ databases">
        <title>Complete genome sequence of Candidatus Uab amorphum.</title>
        <authorList>
            <person name="Shiratori T."/>
            <person name="Suzuki S."/>
            <person name="Kakizawa Y."/>
            <person name="Ishida K."/>
        </authorList>
    </citation>
    <scope>NUCLEOTIDE SEQUENCE [LARGE SCALE GENOMIC DNA]</scope>
    <source>
        <strain evidence="1 2">SRT547</strain>
    </source>
</reference>
<dbReference type="RefSeq" id="WP_151968185.1">
    <property type="nucleotide sequence ID" value="NZ_AP019860.1"/>
</dbReference>
<protein>
    <recommendedName>
        <fullName evidence="3">LPS-assembly lipoprotein LptE</fullName>
    </recommendedName>
</protein>
<accession>A0A5S9F420</accession>
<proteinExistence type="predicted"/>
<dbReference type="EMBL" id="AP019860">
    <property type="protein sequence ID" value="BBM84004.1"/>
    <property type="molecule type" value="Genomic_DNA"/>
</dbReference>
<gene>
    <name evidence="1" type="ORF">UABAM_02359</name>
</gene>
<name>A0A5S9F420_UABAM</name>
<dbReference type="PROSITE" id="PS51257">
    <property type="entry name" value="PROKAR_LIPOPROTEIN"/>
    <property type="match status" value="1"/>
</dbReference>
<organism evidence="1 2">
    <name type="scientific">Uabimicrobium amorphum</name>
    <dbReference type="NCBI Taxonomy" id="2596890"/>
    <lineage>
        <taxon>Bacteria</taxon>
        <taxon>Pseudomonadati</taxon>
        <taxon>Planctomycetota</taxon>
        <taxon>Candidatus Uabimicrobiia</taxon>
        <taxon>Candidatus Uabimicrobiales</taxon>
        <taxon>Candidatus Uabimicrobiaceae</taxon>
        <taxon>Candidatus Uabimicrobium</taxon>
    </lineage>
</organism>
<dbReference type="AlphaFoldDB" id="A0A5S9F420"/>
<dbReference type="Proteomes" id="UP000326354">
    <property type="component" value="Chromosome"/>
</dbReference>
<keyword evidence="2" id="KW-1185">Reference proteome</keyword>
<dbReference type="OrthoDB" id="270268at2"/>
<evidence type="ECO:0000313" key="1">
    <source>
        <dbReference type="EMBL" id="BBM84004.1"/>
    </source>
</evidence>
<evidence type="ECO:0008006" key="3">
    <source>
        <dbReference type="Google" id="ProtNLM"/>
    </source>
</evidence>